<evidence type="ECO:0000256" key="2">
    <source>
        <dbReference type="ARBA" id="ARBA00022490"/>
    </source>
</evidence>
<dbReference type="Pfam" id="PF04493">
    <property type="entry name" value="Endonuclease_5"/>
    <property type="match status" value="1"/>
</dbReference>
<organism evidence="7 8">
    <name type="scientific">Chitinophaga jiangningensis</name>
    <dbReference type="NCBI Taxonomy" id="1419482"/>
    <lineage>
        <taxon>Bacteria</taxon>
        <taxon>Pseudomonadati</taxon>
        <taxon>Bacteroidota</taxon>
        <taxon>Chitinophagia</taxon>
        <taxon>Chitinophagales</taxon>
        <taxon>Chitinophagaceae</taxon>
        <taxon>Chitinophaga</taxon>
    </lineage>
</organism>
<keyword evidence="6" id="KW-0227">DNA damage</keyword>
<dbReference type="EMBL" id="FRBL01000003">
    <property type="protein sequence ID" value="SHL47400.1"/>
    <property type="molecule type" value="Genomic_DNA"/>
</dbReference>
<keyword evidence="2 6" id="KW-0963">Cytoplasm</keyword>
<keyword evidence="8" id="KW-1185">Reference proteome</keyword>
<keyword evidence="5 6" id="KW-0378">Hydrolase</keyword>
<dbReference type="NCBIfam" id="NF008629">
    <property type="entry name" value="PRK11617.1"/>
    <property type="match status" value="1"/>
</dbReference>
<evidence type="ECO:0000256" key="3">
    <source>
        <dbReference type="ARBA" id="ARBA00022722"/>
    </source>
</evidence>
<dbReference type="PANTHER" id="PTHR28511:SF1">
    <property type="entry name" value="ENDONUCLEASE V"/>
    <property type="match status" value="1"/>
</dbReference>
<evidence type="ECO:0000256" key="6">
    <source>
        <dbReference type="HAMAP-Rule" id="MF_00801"/>
    </source>
</evidence>
<keyword evidence="6" id="KW-0234">DNA repair</keyword>
<keyword evidence="6" id="KW-0460">Magnesium</keyword>
<keyword evidence="3 6" id="KW-0540">Nuclease</keyword>
<comment type="subcellular location">
    <subcellularLocation>
        <location evidence="1 6">Cytoplasm</location>
    </subcellularLocation>
</comment>
<dbReference type="CDD" id="cd06559">
    <property type="entry name" value="Endonuclease_V"/>
    <property type="match status" value="1"/>
</dbReference>
<comment type="similarity">
    <text evidence="6">Belongs to the endonuclease V family.</text>
</comment>
<dbReference type="OrthoDB" id="9790916at2"/>
<sequence>MTIDYNTLTVPQATQLQKEMKDKIVLSPFTGKINYVAGTDISFDKFSTHVYAGITVLSFPDLKPVAYSLIRKEVHFPYVPGYLAFREVPALLDAWEQLELKPDVVVLDGHGIAHPRRMGIASHFGVLINRPTLGCAKKKLYGIYEEPAENAGAWSVLYDKQQQPIGSVLRTKNKIKPVFVSPGHLTDIADSRQIVEQCITKYRLPEPTRLTHNFVNQFRLGALEAGFHRL</sequence>
<dbReference type="GO" id="GO:0005737">
    <property type="term" value="C:cytoplasm"/>
    <property type="evidence" value="ECO:0007669"/>
    <property type="project" value="UniProtKB-SubCell"/>
</dbReference>
<comment type="catalytic activity">
    <reaction evidence="6">
        <text>Endonucleolytic cleavage at apurinic or apyrimidinic sites to products with a 5'-phosphate.</text>
        <dbReference type="EC" id="3.1.21.7"/>
    </reaction>
</comment>
<feature type="binding site" evidence="6">
    <location>
        <position position="108"/>
    </location>
    <ligand>
        <name>Mg(2+)</name>
        <dbReference type="ChEBI" id="CHEBI:18420"/>
    </ligand>
</feature>
<dbReference type="Proteomes" id="UP000184420">
    <property type="component" value="Unassembled WGS sequence"/>
</dbReference>
<dbReference type="RefSeq" id="WP_083549680.1">
    <property type="nucleotide sequence ID" value="NZ_FRBL01000003.1"/>
</dbReference>
<keyword evidence="4 6" id="KW-0255">Endonuclease</keyword>
<reference evidence="7 8" key="1">
    <citation type="submission" date="2016-11" db="EMBL/GenBank/DDBJ databases">
        <authorList>
            <person name="Jaros S."/>
            <person name="Januszkiewicz K."/>
            <person name="Wedrychowicz H."/>
        </authorList>
    </citation>
    <scope>NUCLEOTIDE SEQUENCE [LARGE SCALE GENOMIC DNA]</scope>
    <source>
        <strain evidence="7 8">DSM 27406</strain>
    </source>
</reference>
<protein>
    <recommendedName>
        <fullName evidence="6">Endonuclease V</fullName>
        <ecNumber evidence="6">3.1.21.7</ecNumber>
    </recommendedName>
    <alternativeName>
        <fullName evidence="6">Deoxyinosine 3'endonuclease</fullName>
    </alternativeName>
    <alternativeName>
        <fullName evidence="6">Deoxyribonuclease V</fullName>
        <shortName evidence="6">DNase V</shortName>
    </alternativeName>
</protein>
<proteinExistence type="inferred from homology"/>
<evidence type="ECO:0000256" key="1">
    <source>
        <dbReference type="ARBA" id="ARBA00004496"/>
    </source>
</evidence>
<evidence type="ECO:0000256" key="4">
    <source>
        <dbReference type="ARBA" id="ARBA00022759"/>
    </source>
</evidence>
<dbReference type="AlphaFoldDB" id="A0A1M7AXB6"/>
<dbReference type="GO" id="GO:0006281">
    <property type="term" value="P:DNA repair"/>
    <property type="evidence" value="ECO:0007669"/>
    <property type="project" value="UniProtKB-UniRule"/>
</dbReference>
<evidence type="ECO:0000256" key="5">
    <source>
        <dbReference type="ARBA" id="ARBA00022801"/>
    </source>
</evidence>
<dbReference type="HAMAP" id="MF_00801">
    <property type="entry name" value="Endonuclease_5"/>
    <property type="match status" value="1"/>
</dbReference>
<accession>A0A1M7AXB6</accession>
<dbReference type="InterPro" id="IPR007581">
    <property type="entry name" value="Endonuclease-V"/>
</dbReference>
<gene>
    <name evidence="6" type="primary">nfi</name>
    <name evidence="7" type="ORF">SAMN05444266_103445</name>
</gene>
<evidence type="ECO:0000313" key="7">
    <source>
        <dbReference type="EMBL" id="SHL47400.1"/>
    </source>
</evidence>
<dbReference type="GO" id="GO:0043737">
    <property type="term" value="F:deoxyribonuclease V activity"/>
    <property type="evidence" value="ECO:0007669"/>
    <property type="project" value="UniProtKB-UniRule"/>
</dbReference>
<dbReference type="GO" id="GO:0003727">
    <property type="term" value="F:single-stranded RNA binding"/>
    <property type="evidence" value="ECO:0007669"/>
    <property type="project" value="TreeGrafter"/>
</dbReference>
<dbReference type="GO" id="GO:0016891">
    <property type="term" value="F:RNA endonuclease activity producing 5'-phosphomonoesters, hydrolytic mechanism"/>
    <property type="evidence" value="ECO:0007669"/>
    <property type="project" value="TreeGrafter"/>
</dbReference>
<dbReference type="GO" id="GO:0000287">
    <property type="term" value="F:magnesium ion binding"/>
    <property type="evidence" value="ECO:0007669"/>
    <property type="project" value="UniProtKB-UniRule"/>
</dbReference>
<evidence type="ECO:0000313" key="8">
    <source>
        <dbReference type="Proteomes" id="UP000184420"/>
    </source>
</evidence>
<dbReference type="Gene3D" id="3.30.2170.10">
    <property type="entry name" value="archaeoglobus fulgidus dsm 4304 superfamily"/>
    <property type="match status" value="1"/>
</dbReference>
<dbReference type="PANTHER" id="PTHR28511">
    <property type="entry name" value="ENDONUCLEASE V"/>
    <property type="match status" value="1"/>
</dbReference>
<keyword evidence="6" id="KW-0479">Metal-binding</keyword>
<dbReference type="EC" id="3.1.21.7" evidence="6"/>
<comment type="cofactor">
    <cofactor evidence="6">
        <name>Mg(2+)</name>
        <dbReference type="ChEBI" id="CHEBI:18420"/>
    </cofactor>
</comment>
<feature type="site" description="Interaction with target DNA" evidence="6">
    <location>
        <position position="78"/>
    </location>
</feature>
<name>A0A1M7AXB6_9BACT</name>
<dbReference type="STRING" id="1419482.SAMN05444266_103445"/>
<comment type="function">
    <text evidence="6">DNA repair enzyme involved in the repair of deaminated bases. Selectively cleaves double-stranded DNA at the second phosphodiester bond 3' to a deoxyinosine leaving behind the intact lesion on the nicked DNA.</text>
</comment>
<feature type="binding site" evidence="6">
    <location>
        <position position="40"/>
    </location>
    <ligand>
        <name>Mg(2+)</name>
        <dbReference type="ChEBI" id="CHEBI:18420"/>
    </ligand>
</feature>